<dbReference type="OrthoDB" id="2018540at2759"/>
<organism evidence="1 2">
    <name type="scientific">Vanilla planifolia</name>
    <name type="common">Vanilla</name>
    <dbReference type="NCBI Taxonomy" id="51239"/>
    <lineage>
        <taxon>Eukaryota</taxon>
        <taxon>Viridiplantae</taxon>
        <taxon>Streptophyta</taxon>
        <taxon>Embryophyta</taxon>
        <taxon>Tracheophyta</taxon>
        <taxon>Spermatophyta</taxon>
        <taxon>Magnoliopsida</taxon>
        <taxon>Liliopsida</taxon>
        <taxon>Asparagales</taxon>
        <taxon>Orchidaceae</taxon>
        <taxon>Vanilloideae</taxon>
        <taxon>Vanilleae</taxon>
        <taxon>Vanilla</taxon>
    </lineage>
</organism>
<dbReference type="Proteomes" id="UP000636800">
    <property type="component" value="Chromosome 3"/>
</dbReference>
<reference evidence="1 2" key="1">
    <citation type="journal article" date="2020" name="Nat. Food">
        <title>A phased Vanilla planifolia genome enables genetic improvement of flavour and production.</title>
        <authorList>
            <person name="Hasing T."/>
            <person name="Tang H."/>
            <person name="Brym M."/>
            <person name="Khazi F."/>
            <person name="Huang T."/>
            <person name="Chambers A.H."/>
        </authorList>
    </citation>
    <scope>NUCLEOTIDE SEQUENCE [LARGE SCALE GENOMIC DNA]</scope>
    <source>
        <tissue evidence="1">Leaf</tissue>
    </source>
</reference>
<comment type="caution">
    <text evidence="1">The sequence shown here is derived from an EMBL/GenBank/DDBJ whole genome shotgun (WGS) entry which is preliminary data.</text>
</comment>
<gene>
    <name evidence="1" type="ORF">HPP92_007217</name>
</gene>
<dbReference type="EMBL" id="JADCNL010000003">
    <property type="protein sequence ID" value="KAG0488406.1"/>
    <property type="molecule type" value="Genomic_DNA"/>
</dbReference>
<protein>
    <submittedName>
        <fullName evidence="1">Uncharacterized protein</fullName>
    </submittedName>
</protein>
<evidence type="ECO:0000313" key="2">
    <source>
        <dbReference type="Proteomes" id="UP000636800"/>
    </source>
</evidence>
<name>A0A835R9Q9_VANPL</name>
<sequence>MENLEILEGEFKFPGGGKVGSGLGSPEGGAYWGTPRPFAACVLEVNRLLHREREILEILVEISNSHVVGRPAKGIDLRGQVANCGRHARCFGTRAGAPWLASTRVWECGEKILGPLLNLNSWDAG</sequence>
<keyword evidence="2" id="KW-1185">Reference proteome</keyword>
<proteinExistence type="predicted"/>
<accession>A0A835R9Q9</accession>
<dbReference type="AlphaFoldDB" id="A0A835R9Q9"/>
<evidence type="ECO:0000313" key="1">
    <source>
        <dbReference type="EMBL" id="KAG0488406.1"/>
    </source>
</evidence>